<keyword evidence="10" id="KW-1185">Reference proteome</keyword>
<keyword evidence="5" id="KW-0479">Metal-binding</keyword>
<reference evidence="9 10" key="1">
    <citation type="submission" date="2014-03" db="EMBL/GenBank/DDBJ databases">
        <title>Genomics of Bifidobacteria.</title>
        <authorList>
            <person name="Ventura M."/>
            <person name="Milani C."/>
            <person name="Lugli G.A."/>
        </authorList>
    </citation>
    <scope>NUCLEOTIDE SEQUENCE [LARGE SCALE GENOMIC DNA]</scope>
    <source>
        <strain evidence="9 10">LMG 21589</strain>
    </source>
</reference>
<evidence type="ECO:0000259" key="8">
    <source>
        <dbReference type="SMART" id="SM01011"/>
    </source>
</evidence>
<sequence length="537" mass="59040">MSNDALGIIRQAAAGNAVTPEAKHQAGGMGTRLQGQGFQDIIYGNWGKAHRPEAKRGKFADEAVARRDAIANLLPGERLIIPAGIPKTRVNDIDFQPFRIGTAFAHLTGLGEGHKADSVLVISPTVNDDGTVGHHDVLYIEPPIDRTDPRFYSDHKHGEFWTGPQPTLADFETMTGIETRDRTELEDALRAGAGPDGIRLRLCRDVDANVDALVDAIRVDLGLGGADDNAGIDEVFQERLSEIRLIKSPLEIEEMRRSVRATLRAFDRIADLLPIARQVKRGERLLEVVFTGTARYEGHVVAGIPAVASGKRSGILHYEDNIGPLEDGGLVLIDGGGELNSLYTADITRTFPVNGKFSPAQRRVYDAVVASEMAGIEAAGKPGARYCDIQEAVMVSVAHSLYDMGILPVTPEEALRPEGQQQCRWLYHGTGHMLGIDMHDAQHARNEYYPFAELKPGMIFTIEPGIYIDADDLLVPEEYRGIGVRVEDDILITEHGAEVLVDYPRTSDEIEQWLAEHNPQHFLDSFLEHESMAVEDE</sequence>
<feature type="domain" description="Aminopeptidase P N-terminal" evidence="8">
    <location>
        <begin position="58"/>
        <end position="211"/>
    </location>
</feature>
<accession>A0A087D756</accession>
<comment type="catalytic activity">
    <reaction evidence="1">
        <text>Release of any N-terminal amino acid, including proline, that is linked to proline, even from a dipeptide or tripeptide.</text>
        <dbReference type="EC" id="3.4.11.9"/>
    </reaction>
</comment>
<evidence type="ECO:0000256" key="2">
    <source>
        <dbReference type="ARBA" id="ARBA00001936"/>
    </source>
</evidence>
<dbReference type="OrthoDB" id="9806388at2"/>
<evidence type="ECO:0000313" key="9">
    <source>
        <dbReference type="EMBL" id="KFI91356.1"/>
    </source>
</evidence>
<evidence type="ECO:0000313" key="10">
    <source>
        <dbReference type="Proteomes" id="UP000029033"/>
    </source>
</evidence>
<evidence type="ECO:0000256" key="5">
    <source>
        <dbReference type="ARBA" id="ARBA00022723"/>
    </source>
</evidence>
<dbReference type="AlphaFoldDB" id="A0A087D756"/>
<dbReference type="EC" id="3.4.11.9" evidence="4"/>
<keyword evidence="9" id="KW-0031">Aminopeptidase</keyword>
<dbReference type="Gene3D" id="3.90.230.10">
    <property type="entry name" value="Creatinase/methionine aminopeptidase superfamily"/>
    <property type="match status" value="1"/>
</dbReference>
<evidence type="ECO:0000256" key="6">
    <source>
        <dbReference type="ARBA" id="ARBA00022801"/>
    </source>
</evidence>
<evidence type="ECO:0000256" key="1">
    <source>
        <dbReference type="ARBA" id="ARBA00001424"/>
    </source>
</evidence>
<keyword evidence="6 9" id="KW-0378">Hydrolase</keyword>
<comment type="cofactor">
    <cofactor evidence="2">
        <name>Mn(2+)</name>
        <dbReference type="ChEBI" id="CHEBI:29035"/>
    </cofactor>
</comment>
<keyword evidence="9" id="KW-0645">Protease</keyword>
<name>A0A087D756_9BIFI</name>
<dbReference type="SMART" id="SM01011">
    <property type="entry name" value="AMP_N"/>
    <property type="match status" value="1"/>
</dbReference>
<dbReference type="SUPFAM" id="SSF55920">
    <property type="entry name" value="Creatinase/aminopeptidase"/>
    <property type="match status" value="1"/>
</dbReference>
<gene>
    <name evidence="9" type="ORF">BSCA_2045</name>
</gene>
<dbReference type="Proteomes" id="UP000029033">
    <property type="component" value="Unassembled WGS sequence"/>
</dbReference>
<dbReference type="InterPro" id="IPR036005">
    <property type="entry name" value="Creatinase/aminopeptidase-like"/>
</dbReference>
<dbReference type="InterPro" id="IPR052433">
    <property type="entry name" value="X-Pro_dipept-like"/>
</dbReference>
<evidence type="ECO:0000256" key="7">
    <source>
        <dbReference type="ARBA" id="ARBA00023211"/>
    </source>
</evidence>
<dbReference type="Pfam" id="PF00557">
    <property type="entry name" value="Peptidase_M24"/>
    <property type="match status" value="1"/>
</dbReference>
<dbReference type="Gene3D" id="3.40.350.10">
    <property type="entry name" value="Creatinase/prolidase N-terminal domain"/>
    <property type="match status" value="1"/>
</dbReference>
<protein>
    <recommendedName>
        <fullName evidence="4">Xaa-Pro aminopeptidase</fullName>
        <ecNumber evidence="4">3.4.11.9</ecNumber>
    </recommendedName>
</protein>
<proteinExistence type="inferred from homology"/>
<dbReference type="Pfam" id="PF05195">
    <property type="entry name" value="AMP_N"/>
    <property type="match status" value="1"/>
</dbReference>
<dbReference type="RefSeq" id="WP_051923255.1">
    <property type="nucleotide sequence ID" value="NZ_CAUPKV010000015.1"/>
</dbReference>
<dbReference type="GO" id="GO:0070006">
    <property type="term" value="F:metalloaminopeptidase activity"/>
    <property type="evidence" value="ECO:0007669"/>
    <property type="project" value="InterPro"/>
</dbReference>
<dbReference type="STRING" id="158787.BSCA_2045"/>
<dbReference type="GeneID" id="85165346"/>
<comment type="similarity">
    <text evidence="3">Belongs to the peptidase M24B family.</text>
</comment>
<comment type="caution">
    <text evidence="9">The sequence shown here is derived from an EMBL/GenBank/DDBJ whole genome shotgun (WGS) entry which is preliminary data.</text>
</comment>
<dbReference type="eggNOG" id="COG0006">
    <property type="taxonomic scope" value="Bacteria"/>
</dbReference>
<dbReference type="EMBL" id="JGZO01000023">
    <property type="protein sequence ID" value="KFI91356.1"/>
    <property type="molecule type" value="Genomic_DNA"/>
</dbReference>
<dbReference type="InterPro" id="IPR029149">
    <property type="entry name" value="Creatin/AminoP/Spt16_N"/>
</dbReference>
<dbReference type="PANTHER" id="PTHR43226:SF4">
    <property type="entry name" value="XAA-PRO AMINOPEPTIDASE 3"/>
    <property type="match status" value="1"/>
</dbReference>
<dbReference type="PANTHER" id="PTHR43226">
    <property type="entry name" value="XAA-PRO AMINOPEPTIDASE 3"/>
    <property type="match status" value="1"/>
</dbReference>
<dbReference type="GO" id="GO:0005829">
    <property type="term" value="C:cytosol"/>
    <property type="evidence" value="ECO:0007669"/>
    <property type="project" value="TreeGrafter"/>
</dbReference>
<evidence type="ECO:0000256" key="3">
    <source>
        <dbReference type="ARBA" id="ARBA00008766"/>
    </source>
</evidence>
<dbReference type="GO" id="GO:0030145">
    <property type="term" value="F:manganese ion binding"/>
    <property type="evidence" value="ECO:0007669"/>
    <property type="project" value="InterPro"/>
</dbReference>
<dbReference type="InterPro" id="IPR007865">
    <property type="entry name" value="Aminopep_P_N"/>
</dbReference>
<keyword evidence="7" id="KW-0464">Manganese</keyword>
<evidence type="ECO:0000256" key="4">
    <source>
        <dbReference type="ARBA" id="ARBA00012574"/>
    </source>
</evidence>
<dbReference type="InterPro" id="IPR000994">
    <property type="entry name" value="Pept_M24"/>
</dbReference>
<organism evidence="9 10">
    <name type="scientific">Bifidobacterium scardovii</name>
    <dbReference type="NCBI Taxonomy" id="158787"/>
    <lineage>
        <taxon>Bacteria</taxon>
        <taxon>Bacillati</taxon>
        <taxon>Actinomycetota</taxon>
        <taxon>Actinomycetes</taxon>
        <taxon>Bifidobacteriales</taxon>
        <taxon>Bifidobacteriaceae</taxon>
        <taxon>Bifidobacterium</taxon>
    </lineage>
</organism>
<dbReference type="SUPFAM" id="SSF53092">
    <property type="entry name" value="Creatinase/prolidase N-terminal domain"/>
    <property type="match status" value="1"/>
</dbReference>
<dbReference type="GO" id="GO:0006508">
    <property type="term" value="P:proteolysis"/>
    <property type="evidence" value="ECO:0007669"/>
    <property type="project" value="TreeGrafter"/>
</dbReference>